<evidence type="ECO:0000256" key="1">
    <source>
        <dbReference type="ARBA" id="ARBA00022723"/>
    </source>
</evidence>
<dbReference type="RefSeq" id="WP_014730355.1">
    <property type="nucleotide sequence ID" value="NC_017934.1"/>
</dbReference>
<dbReference type="eggNOG" id="COG1482">
    <property type="taxonomic scope" value="Bacteria"/>
</dbReference>
<dbReference type="Pfam" id="PF20511">
    <property type="entry name" value="PMI_typeI_cat"/>
    <property type="match status" value="1"/>
</dbReference>
<dbReference type="CDD" id="cd07010">
    <property type="entry name" value="cupin_PMI_type_I_N_bac"/>
    <property type="match status" value="1"/>
</dbReference>
<keyword evidence="2" id="KW-0862">Zinc</keyword>
<evidence type="ECO:0000313" key="4">
    <source>
        <dbReference type="EMBL" id="AFK06248.1"/>
    </source>
</evidence>
<dbReference type="GeneID" id="87106375"/>
<dbReference type="GO" id="GO:0004476">
    <property type="term" value="F:mannose-6-phosphate isomerase activity"/>
    <property type="evidence" value="ECO:0007669"/>
    <property type="project" value="InterPro"/>
</dbReference>
<reference evidence="4 5" key="1">
    <citation type="journal article" date="2012" name="Genome Biol. Evol.">
        <title>Genome Sequence of the Mesophilic Thermotogales Bacterium Mesotoga prima MesG1.Ag.4.2 Reveals the Largest Thermotogales Genome To Date.</title>
        <authorList>
            <person name="Zhaxybayeva O."/>
            <person name="Swithers K.S."/>
            <person name="Foght J."/>
            <person name="Green A.G."/>
            <person name="Bruce D."/>
            <person name="Detter C."/>
            <person name="Han S."/>
            <person name="Teshima H."/>
            <person name="Han J."/>
            <person name="Woyke T."/>
            <person name="Pitluck S."/>
            <person name="Nolan M."/>
            <person name="Ivanova N."/>
            <person name="Pati A."/>
            <person name="Land M.L."/>
            <person name="Dlutek M."/>
            <person name="Doolittle W.F."/>
            <person name="Noll K.M."/>
            <person name="Nesbo C.L."/>
        </authorList>
    </citation>
    <scope>NUCLEOTIDE SEQUENCE [LARGE SCALE GENOMIC DNA]</scope>
    <source>
        <strain evidence="5">mesG1.Ag.4.2</strain>
    </source>
</reference>
<dbReference type="KEGG" id="mpg:Theba_0525"/>
<accession>I2F2U5</accession>
<dbReference type="PANTHER" id="PTHR42742:SF3">
    <property type="entry name" value="FRUCTOKINASE"/>
    <property type="match status" value="1"/>
</dbReference>
<dbReference type="InterPro" id="IPR046457">
    <property type="entry name" value="PMI_typeI_cat"/>
</dbReference>
<dbReference type="Proteomes" id="UP000002881">
    <property type="component" value="Chromosome"/>
</dbReference>
<organism evidence="4 5">
    <name type="scientific">Mesotoga prima MesG1.Ag.4.2</name>
    <dbReference type="NCBI Taxonomy" id="660470"/>
    <lineage>
        <taxon>Bacteria</taxon>
        <taxon>Thermotogati</taxon>
        <taxon>Thermotogota</taxon>
        <taxon>Thermotogae</taxon>
        <taxon>Kosmotogales</taxon>
        <taxon>Kosmotogaceae</taxon>
        <taxon>Mesotoga</taxon>
    </lineage>
</organism>
<evidence type="ECO:0000259" key="3">
    <source>
        <dbReference type="Pfam" id="PF20511"/>
    </source>
</evidence>
<feature type="domain" description="Phosphomannose isomerase type I catalytic" evidence="3">
    <location>
        <begin position="25"/>
        <end position="96"/>
    </location>
</feature>
<dbReference type="InterPro" id="IPR051804">
    <property type="entry name" value="Carb_Metab_Reg_Kinase/Isom"/>
</dbReference>
<proteinExistence type="predicted"/>
<keyword evidence="4" id="KW-0413">Isomerase</keyword>
<keyword evidence="5" id="KW-1185">Reference proteome</keyword>
<evidence type="ECO:0000313" key="5">
    <source>
        <dbReference type="Proteomes" id="UP000002881"/>
    </source>
</evidence>
<dbReference type="AlphaFoldDB" id="I2F2U5"/>
<dbReference type="EMBL" id="CP003532">
    <property type="protein sequence ID" value="AFK06248.1"/>
    <property type="molecule type" value="Genomic_DNA"/>
</dbReference>
<dbReference type="Gene3D" id="2.60.120.10">
    <property type="entry name" value="Jelly Rolls"/>
    <property type="match status" value="1"/>
</dbReference>
<evidence type="ECO:0000256" key="2">
    <source>
        <dbReference type="ARBA" id="ARBA00022833"/>
    </source>
</evidence>
<keyword evidence="1" id="KW-0479">Metal-binding</keyword>
<dbReference type="PANTHER" id="PTHR42742">
    <property type="entry name" value="TRANSCRIPTIONAL REPRESSOR MPRA"/>
    <property type="match status" value="1"/>
</dbReference>
<dbReference type="STRING" id="660470.Theba_0525"/>
<dbReference type="GO" id="GO:0008270">
    <property type="term" value="F:zinc ion binding"/>
    <property type="evidence" value="ECO:0007669"/>
    <property type="project" value="InterPro"/>
</dbReference>
<protein>
    <submittedName>
        <fullName evidence="4">Phosphomannose isomerase</fullName>
    </submittedName>
</protein>
<sequence length="264" mass="30180" precursor="true">MILRSCPVFSPRPWGDRKLNRIYGVDSEEPIGEVWLLSDIEGMRTWLESGSTRLSPNEVIDKLSGRSLPRFPIMVKHICANEWLSVQVHPDDKFARLYEGEPWGKSECWYFLNEGQVLAGMKNKTKPVDSVREDDLNHILLKRGDLLTLPAGIVHAIGPGSELIEIQQNSDVTYRLYDWDRGRELHIEKASKAVNPSLMPGHYESVKRFDWEYFSVRETSRFSGTGVCVTIEEKPSLYLVIDDVIESAKPFLAITLGEFWSEIP</sequence>
<name>I2F2U5_9BACT</name>
<gene>
    <name evidence="4" type="ORF">Theba_0525</name>
</gene>
<dbReference type="InterPro" id="IPR011051">
    <property type="entry name" value="RmlC_Cupin_sf"/>
</dbReference>
<dbReference type="SUPFAM" id="SSF51182">
    <property type="entry name" value="RmlC-like cupins"/>
    <property type="match status" value="1"/>
</dbReference>
<dbReference type="HOGENOM" id="CLU_020529_0_0_0"/>
<dbReference type="InterPro" id="IPR014710">
    <property type="entry name" value="RmlC-like_jellyroll"/>
</dbReference>